<feature type="domain" description="CBS" evidence="10">
    <location>
        <begin position="120"/>
        <end position="184"/>
    </location>
</feature>
<dbReference type="Pfam" id="PF03448">
    <property type="entry name" value="MgtE_N"/>
    <property type="match status" value="1"/>
</dbReference>
<dbReference type="SMART" id="SM00924">
    <property type="entry name" value="MgtE_N"/>
    <property type="match status" value="1"/>
</dbReference>
<organism evidence="11 12">
    <name type="scientific">Eiseniibacteriota bacterium</name>
    <dbReference type="NCBI Taxonomy" id="2212470"/>
    <lineage>
        <taxon>Bacteria</taxon>
        <taxon>Candidatus Eiseniibacteriota</taxon>
    </lineage>
</organism>
<dbReference type="SUPFAM" id="SSF158791">
    <property type="entry name" value="MgtE N-terminal domain-like"/>
    <property type="match status" value="1"/>
</dbReference>
<keyword evidence="9" id="KW-0479">Metal-binding</keyword>
<keyword evidence="6 9" id="KW-1133">Transmembrane helix</keyword>
<dbReference type="Gene3D" id="1.25.60.10">
    <property type="entry name" value="MgtE N-terminal domain-like"/>
    <property type="match status" value="1"/>
</dbReference>
<feature type="domain" description="CBS" evidence="10">
    <location>
        <begin position="185"/>
        <end position="241"/>
    </location>
</feature>
<feature type="transmembrane region" description="Helical" evidence="9">
    <location>
        <begin position="343"/>
        <end position="364"/>
    </location>
</feature>
<dbReference type="NCBIfam" id="TIGR00400">
    <property type="entry name" value="mgtE"/>
    <property type="match status" value="1"/>
</dbReference>
<feature type="transmembrane region" description="Helical" evidence="9">
    <location>
        <begin position="416"/>
        <end position="439"/>
    </location>
</feature>
<dbReference type="InterPro" id="IPR006668">
    <property type="entry name" value="Mg_transptr_MgtE_intracell_dom"/>
</dbReference>
<name>A0A849SL24_UNCEI</name>
<keyword evidence="3 9" id="KW-0813">Transport</keyword>
<evidence type="ECO:0000256" key="3">
    <source>
        <dbReference type="ARBA" id="ARBA00022448"/>
    </source>
</evidence>
<dbReference type="CDD" id="cd04606">
    <property type="entry name" value="CBS_pair_Mg_transporter"/>
    <property type="match status" value="1"/>
</dbReference>
<gene>
    <name evidence="11" type="primary">mgtE</name>
    <name evidence="11" type="ORF">HOP12_05170</name>
</gene>
<keyword evidence="7 9" id="KW-0472">Membrane</keyword>
<dbReference type="Pfam" id="PF01769">
    <property type="entry name" value="MgtE"/>
    <property type="match status" value="1"/>
</dbReference>
<comment type="function">
    <text evidence="9">Acts as a magnesium transporter.</text>
</comment>
<dbReference type="PROSITE" id="PS51371">
    <property type="entry name" value="CBS"/>
    <property type="match status" value="2"/>
</dbReference>
<dbReference type="AlphaFoldDB" id="A0A849SL24"/>
<comment type="caution">
    <text evidence="9">Lacks conserved residue(s) required for the propagation of feature annotation.</text>
</comment>
<dbReference type="Pfam" id="PF00571">
    <property type="entry name" value="CBS"/>
    <property type="match status" value="2"/>
</dbReference>
<dbReference type="GO" id="GO:0005886">
    <property type="term" value="C:plasma membrane"/>
    <property type="evidence" value="ECO:0007669"/>
    <property type="project" value="UniProtKB-SubCell"/>
</dbReference>
<evidence type="ECO:0000256" key="2">
    <source>
        <dbReference type="ARBA" id="ARBA00009749"/>
    </source>
</evidence>
<dbReference type="InterPro" id="IPR000644">
    <property type="entry name" value="CBS_dom"/>
</dbReference>
<evidence type="ECO:0000256" key="6">
    <source>
        <dbReference type="ARBA" id="ARBA00022989"/>
    </source>
</evidence>
<evidence type="ECO:0000256" key="5">
    <source>
        <dbReference type="ARBA" id="ARBA00022842"/>
    </source>
</evidence>
<dbReference type="GO" id="GO:0015095">
    <property type="term" value="F:magnesium ion transmembrane transporter activity"/>
    <property type="evidence" value="ECO:0007669"/>
    <property type="project" value="UniProtKB-UniRule"/>
</dbReference>
<sequence>MTLRSETEHAADLAGSDLRESWRLLTPDERFEAFMELQREDAEELFFELPAREQADLLLAMASTQRRSWMRLLPPDDAADVIQEVDDSHRETLLSLLDGPTRHEVAALLAYAEDDAGGLMNPRYARVRADVTVDEALSYLRKQAREVLENVYYVYVIDAELKLAGAVSFRDLFSAPSTRTVRDIMSTDLVTAREDMDQEELSRLFAEHDLQAIPVVDADGRMKGIVTVDDIVDVIREEATEDIQKIGGTAALDAPYLDTPFADMIKKRVGWLAVLFVGEMFTASAMGRFEHEIAKAVVLSVFIPLIISSGGNAGSQASTLVIRAMALGEVKLGDWWHVVRRELMQGLVMGVFLGLIGFVRVHIWESLFHSYGPHTHLIALTIGSSVIGVVMFGTLMGSMLPLLLRRAGLDPASASAPFVATLVDVTGIVIYFSIASLLLRGTLL</sequence>
<reference evidence="11 12" key="1">
    <citation type="submission" date="2020-04" db="EMBL/GenBank/DDBJ databases">
        <title>Metagenomic profiling of ammonia- and methane-oxidizing microorganisms in a Dutch drinking water treatment plant.</title>
        <authorList>
            <person name="Poghosyan L."/>
            <person name="Leucker S."/>
        </authorList>
    </citation>
    <scope>NUCLEOTIDE SEQUENCE [LARGE SCALE GENOMIC DNA]</scope>
    <source>
        <strain evidence="11">S-RSF-IL-03</strain>
    </source>
</reference>
<feature type="transmembrane region" description="Helical" evidence="9">
    <location>
        <begin position="376"/>
        <end position="404"/>
    </location>
</feature>
<dbReference type="SUPFAM" id="SSF54631">
    <property type="entry name" value="CBS-domain pair"/>
    <property type="match status" value="1"/>
</dbReference>
<comment type="subcellular location">
    <subcellularLocation>
        <location evidence="9">Cell membrane</location>
        <topology evidence="9">Multi-pass membrane protein</topology>
    </subcellularLocation>
    <subcellularLocation>
        <location evidence="1">Membrane</location>
        <topology evidence="1">Multi-pass membrane protein</topology>
    </subcellularLocation>
</comment>
<dbReference type="PANTHER" id="PTHR43773:SF1">
    <property type="entry name" value="MAGNESIUM TRANSPORTER MGTE"/>
    <property type="match status" value="1"/>
</dbReference>
<evidence type="ECO:0000256" key="8">
    <source>
        <dbReference type="PROSITE-ProRule" id="PRU00703"/>
    </source>
</evidence>
<evidence type="ECO:0000256" key="7">
    <source>
        <dbReference type="ARBA" id="ARBA00023136"/>
    </source>
</evidence>
<dbReference type="EMBL" id="JABFRW010000055">
    <property type="protein sequence ID" value="NOT33547.1"/>
    <property type="molecule type" value="Genomic_DNA"/>
</dbReference>
<dbReference type="GO" id="GO:0046872">
    <property type="term" value="F:metal ion binding"/>
    <property type="evidence" value="ECO:0007669"/>
    <property type="project" value="UniProtKB-KW"/>
</dbReference>
<comment type="caution">
    <text evidence="11">The sequence shown here is derived from an EMBL/GenBank/DDBJ whole genome shotgun (WGS) entry which is preliminary data.</text>
</comment>
<protein>
    <recommendedName>
        <fullName evidence="9">Magnesium transporter MgtE</fullName>
    </recommendedName>
</protein>
<dbReference type="SUPFAM" id="SSF161093">
    <property type="entry name" value="MgtE membrane domain-like"/>
    <property type="match status" value="1"/>
</dbReference>
<keyword evidence="9" id="KW-1003">Cell membrane</keyword>
<evidence type="ECO:0000313" key="11">
    <source>
        <dbReference type="EMBL" id="NOT33547.1"/>
    </source>
</evidence>
<dbReference type="InterPro" id="IPR036739">
    <property type="entry name" value="SLC41_membr_dom_sf"/>
</dbReference>
<dbReference type="InterPro" id="IPR038076">
    <property type="entry name" value="MgtE_N_sf"/>
</dbReference>
<evidence type="ECO:0000259" key="10">
    <source>
        <dbReference type="PROSITE" id="PS51371"/>
    </source>
</evidence>
<evidence type="ECO:0000256" key="1">
    <source>
        <dbReference type="ARBA" id="ARBA00004141"/>
    </source>
</evidence>
<dbReference type="PANTHER" id="PTHR43773">
    <property type="entry name" value="MAGNESIUM TRANSPORTER MGTE"/>
    <property type="match status" value="1"/>
</dbReference>
<evidence type="ECO:0000256" key="9">
    <source>
        <dbReference type="RuleBase" id="RU362011"/>
    </source>
</evidence>
<dbReference type="Proteomes" id="UP000580839">
    <property type="component" value="Unassembled WGS sequence"/>
</dbReference>
<dbReference type="SMART" id="SM00116">
    <property type="entry name" value="CBS"/>
    <property type="match status" value="2"/>
</dbReference>
<dbReference type="InterPro" id="IPR006667">
    <property type="entry name" value="SLC41_membr_dom"/>
</dbReference>
<keyword evidence="8" id="KW-0129">CBS domain</keyword>
<proteinExistence type="inferred from homology"/>
<dbReference type="Gene3D" id="1.10.357.20">
    <property type="entry name" value="SLC41 divalent cation transporters, integral membrane domain"/>
    <property type="match status" value="1"/>
</dbReference>
<dbReference type="InterPro" id="IPR046342">
    <property type="entry name" value="CBS_dom_sf"/>
</dbReference>
<comment type="similarity">
    <text evidence="2 9">Belongs to the SLC41A transporter family.</text>
</comment>
<keyword evidence="4 9" id="KW-0812">Transmembrane</keyword>
<dbReference type="InterPro" id="IPR006669">
    <property type="entry name" value="MgtE_transporter"/>
</dbReference>
<dbReference type="Gene3D" id="3.10.580.10">
    <property type="entry name" value="CBS-domain"/>
    <property type="match status" value="1"/>
</dbReference>
<comment type="subunit">
    <text evidence="9">Homodimer.</text>
</comment>
<keyword evidence="5 9" id="KW-0460">Magnesium</keyword>
<evidence type="ECO:0000313" key="12">
    <source>
        <dbReference type="Proteomes" id="UP000580839"/>
    </source>
</evidence>
<accession>A0A849SL24</accession>
<evidence type="ECO:0000256" key="4">
    <source>
        <dbReference type="ARBA" id="ARBA00022692"/>
    </source>
</evidence>